<dbReference type="Proteomes" id="UP001440984">
    <property type="component" value="Unassembled WGS sequence"/>
</dbReference>
<name>A0ABV0LE42_9PSEU</name>
<proteinExistence type="predicted"/>
<gene>
    <name evidence="1" type="ORF">ABJI51_15860</name>
</gene>
<protein>
    <submittedName>
        <fullName evidence="1">UPF0158 family protein</fullName>
    </submittedName>
</protein>
<sequence>MLALEKFDLEEIAAALQDQTDYEHFHLVDPRTGEMGYWTRDTGVDGHHPVDLDDADQVVIEPLPSSVWYQDMADFAEGISDEEAGRRLTRAIRGRGAFRRFKDELHEEYPELLEHWYEFSDTRAKRRAVEWLADNQLVDREVAERFVAGHPDPRLP</sequence>
<dbReference type="InterPro" id="IPR005361">
    <property type="entry name" value="UPF0158"/>
</dbReference>
<comment type="caution">
    <text evidence="1">The sequence shown here is derived from an EMBL/GenBank/DDBJ whole genome shotgun (WGS) entry which is preliminary data.</text>
</comment>
<organism evidence="1 2">
    <name type="scientific">Amycolatopsis melonis</name>
    <dbReference type="NCBI Taxonomy" id="3156488"/>
    <lineage>
        <taxon>Bacteria</taxon>
        <taxon>Bacillati</taxon>
        <taxon>Actinomycetota</taxon>
        <taxon>Actinomycetes</taxon>
        <taxon>Pseudonocardiales</taxon>
        <taxon>Pseudonocardiaceae</taxon>
        <taxon>Amycolatopsis</taxon>
    </lineage>
</organism>
<evidence type="ECO:0000313" key="1">
    <source>
        <dbReference type="EMBL" id="MEQ0560562.1"/>
    </source>
</evidence>
<keyword evidence="2" id="KW-1185">Reference proteome</keyword>
<dbReference type="RefSeq" id="WP_348951500.1">
    <property type="nucleotide sequence ID" value="NZ_JBDZYD010000005.1"/>
</dbReference>
<dbReference type="EMBL" id="JBDZYD010000005">
    <property type="protein sequence ID" value="MEQ0560562.1"/>
    <property type="molecule type" value="Genomic_DNA"/>
</dbReference>
<evidence type="ECO:0000313" key="2">
    <source>
        <dbReference type="Proteomes" id="UP001440984"/>
    </source>
</evidence>
<reference evidence="1 2" key="1">
    <citation type="submission" date="2024-05" db="EMBL/GenBank/DDBJ databases">
        <authorList>
            <person name="Zhao H."/>
            <person name="Xu Y."/>
            <person name="Lin S."/>
            <person name="Spain J.C."/>
            <person name="Zhou N.-Y."/>
        </authorList>
    </citation>
    <scope>NUCLEOTIDE SEQUENCE [LARGE SCALE GENOMIC DNA]</scope>
    <source>
        <strain evidence="1 2">NEAU-NG30</strain>
    </source>
</reference>
<accession>A0ABV0LE42</accession>
<dbReference type="Pfam" id="PF03682">
    <property type="entry name" value="UPF0158"/>
    <property type="match status" value="1"/>
</dbReference>